<dbReference type="AlphaFoldDB" id="A0A224Y519"/>
<organism evidence="1">
    <name type="scientific">Panstrongylus lignarius</name>
    <dbReference type="NCBI Taxonomy" id="156445"/>
    <lineage>
        <taxon>Eukaryota</taxon>
        <taxon>Metazoa</taxon>
        <taxon>Ecdysozoa</taxon>
        <taxon>Arthropoda</taxon>
        <taxon>Hexapoda</taxon>
        <taxon>Insecta</taxon>
        <taxon>Pterygota</taxon>
        <taxon>Neoptera</taxon>
        <taxon>Paraneoptera</taxon>
        <taxon>Hemiptera</taxon>
        <taxon>Heteroptera</taxon>
        <taxon>Panheteroptera</taxon>
        <taxon>Cimicomorpha</taxon>
        <taxon>Reduviidae</taxon>
        <taxon>Triatominae</taxon>
        <taxon>Panstrongylus</taxon>
    </lineage>
</organism>
<protein>
    <submittedName>
        <fullName evidence="1">Putative secreted protein</fullName>
    </submittedName>
</protein>
<accession>A0A224Y519</accession>
<dbReference type="EMBL" id="GFTR01000785">
    <property type="protein sequence ID" value="JAW15641.1"/>
    <property type="molecule type" value="Transcribed_RNA"/>
</dbReference>
<sequence>MRMRHFRLLMEYSLCSPTLNSLVVVGEYKLRRRCDGQVAFLTKTVTQKRLVAGPFCGNFDDFEVWRWTSCAEHGMEDIS</sequence>
<proteinExistence type="predicted"/>
<reference evidence="1" key="1">
    <citation type="journal article" date="2018" name="PLoS Negl. Trop. Dis.">
        <title>An insight into the salivary gland and fat body transcriptome of Panstrongylus lignarius (Hemiptera: Heteroptera), the main vector of Chagas disease in Peru.</title>
        <authorList>
            <person name="Nevoa J.C."/>
            <person name="Mendes M.T."/>
            <person name="da Silva M.V."/>
            <person name="Soares S.C."/>
            <person name="Oliveira C.J.F."/>
            <person name="Ribeiro J.M.C."/>
        </authorList>
    </citation>
    <scope>NUCLEOTIDE SEQUENCE</scope>
</reference>
<name>A0A224Y519_9HEMI</name>
<evidence type="ECO:0000313" key="1">
    <source>
        <dbReference type="EMBL" id="JAW15641.1"/>
    </source>
</evidence>